<keyword evidence="1" id="KW-0560">Oxidoreductase</keyword>
<name>A0A142BGP0_9GAMM</name>
<dbReference type="PANTHER" id="PTHR13847:SF289">
    <property type="entry name" value="GLYCINE OXIDASE"/>
    <property type="match status" value="1"/>
</dbReference>
<dbReference type="KEGG" id="emp:EZMO1_3977"/>
<dbReference type="Gene3D" id="3.50.50.60">
    <property type="entry name" value="FAD/NAD(P)-binding domain"/>
    <property type="match status" value="1"/>
</dbReference>
<evidence type="ECO:0000256" key="1">
    <source>
        <dbReference type="ARBA" id="ARBA00023002"/>
    </source>
</evidence>
<dbReference type="PATRIC" id="fig|570277.3.peg.4283"/>
<accession>A0A142BGP0</accession>
<dbReference type="GO" id="GO:0016491">
    <property type="term" value="F:oxidoreductase activity"/>
    <property type="evidence" value="ECO:0007669"/>
    <property type="project" value="UniProtKB-KW"/>
</dbReference>
<dbReference type="InterPro" id="IPR036188">
    <property type="entry name" value="FAD/NAD-bd_sf"/>
</dbReference>
<dbReference type="OrthoDB" id="211690at2"/>
<dbReference type="InterPro" id="IPR006076">
    <property type="entry name" value="FAD-dep_OxRdtase"/>
</dbReference>
<reference evidence="3 4" key="1">
    <citation type="journal article" date="2016" name="Front. Microbiol.">
        <title>Genomic Insight into the Host-Endosymbiont Relationship of Endozoicomonas montiporae CL-33(T) with its Coral Host.</title>
        <authorList>
            <person name="Ding J.-Y."/>
            <person name="Shiu J.-H."/>
            <person name="Chen W.-M."/>
            <person name="Chiang Y.-R."/>
            <person name="Tang S.-L."/>
        </authorList>
    </citation>
    <scope>NUCLEOTIDE SEQUENCE [LARGE SCALE GENOMIC DNA]</scope>
    <source>
        <strain evidence="3 4">CL-33</strain>
    </source>
</reference>
<protein>
    <recommendedName>
        <fullName evidence="2">FAD dependent oxidoreductase domain-containing protein</fullName>
    </recommendedName>
</protein>
<evidence type="ECO:0000313" key="4">
    <source>
        <dbReference type="Proteomes" id="UP000071065"/>
    </source>
</evidence>
<dbReference type="GO" id="GO:0005737">
    <property type="term" value="C:cytoplasm"/>
    <property type="evidence" value="ECO:0007669"/>
    <property type="project" value="TreeGrafter"/>
</dbReference>
<dbReference type="STRING" id="570277.EZMO1_3977"/>
<dbReference type="Proteomes" id="UP000071065">
    <property type="component" value="Chromosome"/>
</dbReference>
<gene>
    <name evidence="3" type="ORF">EZMO1_3977</name>
</gene>
<dbReference type="AlphaFoldDB" id="A0A142BGP0"/>
<organism evidence="3 4">
    <name type="scientific">Endozoicomonas montiporae CL-33</name>
    <dbReference type="NCBI Taxonomy" id="570277"/>
    <lineage>
        <taxon>Bacteria</taxon>
        <taxon>Pseudomonadati</taxon>
        <taxon>Pseudomonadota</taxon>
        <taxon>Gammaproteobacteria</taxon>
        <taxon>Oceanospirillales</taxon>
        <taxon>Endozoicomonadaceae</taxon>
        <taxon>Endozoicomonas</taxon>
    </lineage>
</organism>
<evidence type="ECO:0000313" key="3">
    <source>
        <dbReference type="EMBL" id="AMO57916.1"/>
    </source>
</evidence>
<dbReference type="SUPFAM" id="SSF51905">
    <property type="entry name" value="FAD/NAD(P)-binding domain"/>
    <property type="match status" value="1"/>
</dbReference>
<evidence type="ECO:0000259" key="2">
    <source>
        <dbReference type="Pfam" id="PF01266"/>
    </source>
</evidence>
<feature type="domain" description="FAD dependent oxidoreductase" evidence="2">
    <location>
        <begin position="16"/>
        <end position="331"/>
    </location>
</feature>
<sequence length="412" mass="45670">MNQTVETDNVTDINADVVVIGGGIAGLWLFNTLNQQGYKALLLEEEALGGGQTIKSQGIVHGGTKYTLSGNLTKAAECIAGMPKRWRDALAGQGDVDLSDARILSEYHYLWSPGDIASRMTSFFASKALRGRVNQVKEREKLPAIFRNDSFRGKAYELNEIVLDIQTVVKSLVKGLESRTLKVDWAPDSGNSRIVSDNGDIAYIEHTQGDMTYRIQAGKFVLTVGEGTRTLMGRWGISEPEMQLRPLHMVMVKHAHPDPLYAHCLGVKTVPRMTVTSHPTEDGQWVWYLGGEIAEDGVERTPEEQIRVARRELAAILPWVNFDNAQWSTLRVNRAEPKQSKLLRPDAAFCQPVGNGIVTWPTKLALAPNLADEVGNLLEADNVKPSGNEDFALPANLKHPEVCEQFWSKHFD</sequence>
<dbReference type="PANTHER" id="PTHR13847">
    <property type="entry name" value="SARCOSINE DEHYDROGENASE-RELATED"/>
    <property type="match status" value="1"/>
</dbReference>
<proteinExistence type="predicted"/>
<dbReference type="Pfam" id="PF01266">
    <property type="entry name" value="DAO"/>
    <property type="match status" value="1"/>
</dbReference>
<dbReference type="RefSeq" id="WP_051789914.1">
    <property type="nucleotide sequence ID" value="NZ_CP013251.1"/>
</dbReference>
<dbReference type="Gene3D" id="3.30.9.10">
    <property type="entry name" value="D-Amino Acid Oxidase, subunit A, domain 2"/>
    <property type="match status" value="1"/>
</dbReference>
<dbReference type="EMBL" id="CP013251">
    <property type="protein sequence ID" value="AMO57916.1"/>
    <property type="molecule type" value="Genomic_DNA"/>
</dbReference>